<dbReference type="InterPro" id="IPR001451">
    <property type="entry name" value="Hexapep"/>
</dbReference>
<dbReference type="CDD" id="cd04647">
    <property type="entry name" value="LbH_MAT_like"/>
    <property type="match status" value="1"/>
</dbReference>
<dbReference type="Pfam" id="PF00132">
    <property type="entry name" value="Hexapep"/>
    <property type="match status" value="1"/>
</dbReference>
<reference evidence="1" key="1">
    <citation type="submission" date="2020-02" db="EMBL/GenBank/DDBJ databases">
        <authorList>
            <person name="Meier V. D."/>
        </authorList>
    </citation>
    <scope>NUCLEOTIDE SEQUENCE</scope>
    <source>
        <strain evidence="1">AVDCRST_MAG66</strain>
    </source>
</reference>
<evidence type="ECO:0008006" key="2">
    <source>
        <dbReference type="Google" id="ProtNLM"/>
    </source>
</evidence>
<dbReference type="PANTHER" id="PTHR23416">
    <property type="entry name" value="SIALIC ACID SYNTHASE-RELATED"/>
    <property type="match status" value="1"/>
</dbReference>
<dbReference type="Gene3D" id="2.160.10.10">
    <property type="entry name" value="Hexapeptide repeat proteins"/>
    <property type="match status" value="1"/>
</dbReference>
<protein>
    <recommendedName>
        <fullName evidence="2">Galactoside O-acetyltransferase</fullName>
    </recommendedName>
</protein>
<dbReference type="InterPro" id="IPR051159">
    <property type="entry name" value="Hexapeptide_acetyltransf"/>
</dbReference>
<dbReference type="InterPro" id="IPR011004">
    <property type="entry name" value="Trimer_LpxA-like_sf"/>
</dbReference>
<proteinExistence type="predicted"/>
<dbReference type="SUPFAM" id="SSF51161">
    <property type="entry name" value="Trimeric LpxA-like enzymes"/>
    <property type="match status" value="1"/>
</dbReference>
<feature type="non-terminal residue" evidence="1">
    <location>
        <position position="202"/>
    </location>
</feature>
<dbReference type="AlphaFoldDB" id="A0A6J4P1M9"/>
<sequence length="202" mass="21872">MLRSLLRAVCRAALPPGTPRWYRAQGLFAVLPRARGGRPCLQARFYQLTLPRCGSGLQLYGAVYLHRPERISIGSRVLLNEGVHITGHEDVVIGDDVMICPYTVINSGDHAFGDPDVLIREQGHLTGPITIEDDTWIAAHCVVLRGLRIGSGAVVGAMSVVREDVPDKAVVAGVPAQVRRNRDAVAPAGAAGRYPRGRAERR</sequence>
<accession>A0A6J4P1M9</accession>
<dbReference type="EMBL" id="CADCUS010000232">
    <property type="protein sequence ID" value="CAA9402490.1"/>
    <property type="molecule type" value="Genomic_DNA"/>
</dbReference>
<organism evidence="1">
    <name type="scientific">uncultured Pseudonocardia sp</name>
    <dbReference type="NCBI Taxonomy" id="211455"/>
    <lineage>
        <taxon>Bacteria</taxon>
        <taxon>Bacillati</taxon>
        <taxon>Actinomycetota</taxon>
        <taxon>Actinomycetes</taxon>
        <taxon>Pseudonocardiales</taxon>
        <taxon>Pseudonocardiaceae</taxon>
        <taxon>Pseudonocardia</taxon>
        <taxon>environmental samples</taxon>
    </lineage>
</organism>
<name>A0A6J4P1M9_9PSEU</name>
<evidence type="ECO:0000313" key="1">
    <source>
        <dbReference type="EMBL" id="CAA9402490.1"/>
    </source>
</evidence>
<gene>
    <name evidence="1" type="ORF">AVDCRST_MAG66-1546</name>
</gene>